<keyword evidence="3" id="KW-1185">Reference proteome</keyword>
<reference evidence="2 3" key="1">
    <citation type="submission" date="2024-01" db="EMBL/GenBank/DDBJ databases">
        <title>New evidence supports the origin of RcGTA from prophage.</title>
        <authorList>
            <person name="Xu Y."/>
            <person name="Liu B."/>
            <person name="Chen F."/>
        </authorList>
    </citation>
    <scope>NUCLEOTIDE SEQUENCE [LARGE SCALE GENOMIC DNA]</scope>
    <source>
        <strain evidence="2 3">CBW1107-2</strain>
    </source>
</reference>
<name>A0ABV3X075_9HYPH</name>
<comment type="caution">
    <text evidence="2">The sequence shown here is derived from an EMBL/GenBank/DDBJ whole genome shotgun (WGS) entry which is preliminary data.</text>
</comment>
<proteinExistence type="predicted"/>
<evidence type="ECO:0000313" key="2">
    <source>
        <dbReference type="EMBL" id="MEX4010354.1"/>
    </source>
</evidence>
<protein>
    <submittedName>
        <fullName evidence="2">Uncharacterized protein</fullName>
    </submittedName>
</protein>
<dbReference type="RefSeq" id="WP_368805061.1">
    <property type="nucleotide sequence ID" value="NZ_JAZHFV010000012.1"/>
</dbReference>
<evidence type="ECO:0000313" key="3">
    <source>
        <dbReference type="Proteomes" id="UP001559025"/>
    </source>
</evidence>
<evidence type="ECO:0000256" key="1">
    <source>
        <dbReference type="SAM" id="MobiDB-lite"/>
    </source>
</evidence>
<dbReference type="Proteomes" id="UP001559025">
    <property type="component" value="Unassembled WGS sequence"/>
</dbReference>
<feature type="region of interest" description="Disordered" evidence="1">
    <location>
        <begin position="72"/>
        <end position="107"/>
    </location>
</feature>
<gene>
    <name evidence="2" type="ORF">V1479_23840</name>
</gene>
<organism evidence="2 3">
    <name type="scientific">Neoaquamicrobium sediminum</name>
    <dbReference type="NCBI Taxonomy" id="1849104"/>
    <lineage>
        <taxon>Bacteria</taxon>
        <taxon>Pseudomonadati</taxon>
        <taxon>Pseudomonadota</taxon>
        <taxon>Alphaproteobacteria</taxon>
        <taxon>Hyphomicrobiales</taxon>
        <taxon>Phyllobacteriaceae</taxon>
        <taxon>Neoaquamicrobium</taxon>
    </lineage>
</organism>
<sequence length="107" mass="11154">MHDRLGLIIPTAPDIDIDALGTFTGAVLSAGTIREMTIAKARLNMKTTGLPIGLASEGGYLGRAMRFHGRSGVPSLGWSRSTPTEEARPLTTRASIRGSAAACETTG</sequence>
<dbReference type="EMBL" id="JAZHFV010000012">
    <property type="protein sequence ID" value="MEX4010354.1"/>
    <property type="molecule type" value="Genomic_DNA"/>
</dbReference>
<accession>A0ABV3X075</accession>